<feature type="region of interest" description="Disordered" evidence="1">
    <location>
        <begin position="103"/>
        <end position="133"/>
    </location>
</feature>
<organism evidence="2">
    <name type="scientific">Oryza meridionalis</name>
    <dbReference type="NCBI Taxonomy" id="40149"/>
    <lineage>
        <taxon>Eukaryota</taxon>
        <taxon>Viridiplantae</taxon>
        <taxon>Streptophyta</taxon>
        <taxon>Embryophyta</taxon>
        <taxon>Tracheophyta</taxon>
        <taxon>Spermatophyta</taxon>
        <taxon>Magnoliopsida</taxon>
        <taxon>Liliopsida</taxon>
        <taxon>Poales</taxon>
        <taxon>Poaceae</taxon>
        <taxon>BOP clade</taxon>
        <taxon>Oryzoideae</taxon>
        <taxon>Oryzeae</taxon>
        <taxon>Oryzinae</taxon>
        <taxon>Oryza</taxon>
    </lineage>
</organism>
<dbReference type="Gramene" id="OMERI04G00720.1">
    <property type="protein sequence ID" value="OMERI04G00720.1"/>
    <property type="gene ID" value="OMERI04G00720"/>
</dbReference>
<dbReference type="HOGENOM" id="CLU_1470414_0_0_1"/>
<protein>
    <submittedName>
        <fullName evidence="2">Uncharacterized protein</fullName>
    </submittedName>
</protein>
<evidence type="ECO:0000313" key="2">
    <source>
        <dbReference type="EnsemblPlants" id="OMERI04G00720.1"/>
    </source>
</evidence>
<reference evidence="2" key="2">
    <citation type="submission" date="2018-05" db="EMBL/GenBank/DDBJ databases">
        <title>OmerRS3 (Oryza meridionalis Reference Sequence Version 3).</title>
        <authorList>
            <person name="Zhang J."/>
            <person name="Kudrna D."/>
            <person name="Lee S."/>
            <person name="Talag J."/>
            <person name="Welchert J."/>
            <person name="Wing R.A."/>
        </authorList>
    </citation>
    <scope>NUCLEOTIDE SEQUENCE [LARGE SCALE GENOMIC DNA]</scope>
    <source>
        <strain evidence="2">cv. OR44</strain>
    </source>
</reference>
<dbReference type="AlphaFoldDB" id="A0A0E0DA39"/>
<evidence type="ECO:0000313" key="3">
    <source>
        <dbReference type="Proteomes" id="UP000008021"/>
    </source>
</evidence>
<name>A0A0E0DA39_9ORYZ</name>
<reference evidence="2" key="1">
    <citation type="submission" date="2015-04" db="UniProtKB">
        <authorList>
            <consortium name="EnsemblPlants"/>
        </authorList>
    </citation>
    <scope>IDENTIFICATION</scope>
</reference>
<accession>A0A0E0DA39</accession>
<dbReference type="Proteomes" id="UP000008021">
    <property type="component" value="Chromosome 4"/>
</dbReference>
<proteinExistence type="predicted"/>
<evidence type="ECO:0000256" key="1">
    <source>
        <dbReference type="SAM" id="MobiDB-lite"/>
    </source>
</evidence>
<dbReference type="EnsemblPlants" id="OMERI04G00720.1">
    <property type="protein sequence ID" value="OMERI04G00720.1"/>
    <property type="gene ID" value="OMERI04G00720"/>
</dbReference>
<keyword evidence="3" id="KW-1185">Reference proteome</keyword>
<sequence length="184" mass="18770">MAHACKGDGEFITPTAGDAGAPPTPTPAADLFKNSMHSSTASLRYESAYAGAAGLIRTAAERLDVAAADLPGDVLIGVAVCCCGGRAPCFVVVDAADSIASLSTTSRTRSSTDDDTGGAAPPPEEAARRCRLAPPPPPLRSLGMHVTVVALSGSAKNLSSIDLLELELSLLLITRWLALCLISL</sequence>